<protein>
    <submittedName>
        <fullName evidence="2">Uncharacterized protein</fullName>
    </submittedName>
</protein>
<sequence length="233" mass="24427">MESKTSVFRDEFLPYIIKWGRGLNLFGVVLCFGPCLALAIQGIVPPWAGLAAGLAVQLPSVASAYFYEPISYFAVLGIPGSYMAFLSGNIANMRVPCSAIAQEAAGVAEGSDEGTIIATIGIAVSIIVNLVILTAGVLAGAYVFELLPQIVKDGLNLMLPALFASMLASNIVKLPKLALVSVPLSFCMTMLKKTNVLAAFLPSWAVMPIVILTSVFGTMGLGLVMVNKGIIKA</sequence>
<name>A0A6N2V7S6_9FIRM</name>
<evidence type="ECO:0000256" key="1">
    <source>
        <dbReference type="SAM" id="Phobius"/>
    </source>
</evidence>
<feature type="transmembrane region" description="Helical" evidence="1">
    <location>
        <begin position="64"/>
        <end position="85"/>
    </location>
</feature>
<feature type="transmembrane region" description="Helical" evidence="1">
    <location>
        <begin position="206"/>
        <end position="226"/>
    </location>
</feature>
<keyword evidence="1" id="KW-0472">Membrane</keyword>
<evidence type="ECO:0000313" key="2">
    <source>
        <dbReference type="EMBL" id="VYT26000.1"/>
    </source>
</evidence>
<feature type="transmembrane region" description="Helical" evidence="1">
    <location>
        <begin position="116"/>
        <end position="143"/>
    </location>
</feature>
<proteinExistence type="predicted"/>
<feature type="transmembrane region" description="Helical" evidence="1">
    <location>
        <begin position="23"/>
        <end position="44"/>
    </location>
</feature>
<organism evidence="2">
    <name type="scientific">uncultured Anaerotruncus sp</name>
    <dbReference type="NCBI Taxonomy" id="905011"/>
    <lineage>
        <taxon>Bacteria</taxon>
        <taxon>Bacillati</taxon>
        <taxon>Bacillota</taxon>
        <taxon>Clostridia</taxon>
        <taxon>Eubacteriales</taxon>
        <taxon>Oscillospiraceae</taxon>
        <taxon>Anaerotruncus</taxon>
        <taxon>environmental samples</taxon>
    </lineage>
</organism>
<keyword evidence="1" id="KW-1133">Transmembrane helix</keyword>
<dbReference type="EMBL" id="CACRSL010000005">
    <property type="protein sequence ID" value="VYT26000.1"/>
    <property type="molecule type" value="Genomic_DNA"/>
</dbReference>
<reference evidence="2" key="1">
    <citation type="submission" date="2019-11" db="EMBL/GenBank/DDBJ databases">
        <authorList>
            <person name="Feng L."/>
        </authorList>
    </citation>
    <scope>NUCLEOTIDE SEQUENCE</scope>
    <source>
        <strain evidence="2">AundefinedLFYP135</strain>
    </source>
</reference>
<accession>A0A6N2V7S6</accession>
<gene>
    <name evidence="2" type="ORF">AULFYP135_02331</name>
</gene>
<dbReference type="AlphaFoldDB" id="A0A6N2V7S6"/>
<keyword evidence="1" id="KW-0812">Transmembrane</keyword>